<keyword evidence="2" id="KW-1185">Reference proteome</keyword>
<reference evidence="1 2" key="1">
    <citation type="submission" date="2023-07" db="EMBL/GenBank/DDBJ databases">
        <title>Sequencing the genomes of 1000 actinobacteria strains.</title>
        <authorList>
            <person name="Klenk H.-P."/>
        </authorList>
    </citation>
    <scope>NUCLEOTIDE SEQUENCE [LARGE SCALE GENOMIC DNA]</scope>
    <source>
        <strain evidence="1 2">DSM 22966</strain>
    </source>
</reference>
<evidence type="ECO:0000313" key="2">
    <source>
        <dbReference type="Proteomes" id="UP001183794"/>
    </source>
</evidence>
<dbReference type="Proteomes" id="UP001183794">
    <property type="component" value="Unassembled WGS sequence"/>
</dbReference>
<name>A0ABU2B4A4_9MICC</name>
<dbReference type="EMBL" id="JAVDYJ010000001">
    <property type="protein sequence ID" value="MDR7348433.1"/>
    <property type="molecule type" value="Genomic_DNA"/>
</dbReference>
<dbReference type="Gene3D" id="3.40.50.1820">
    <property type="entry name" value="alpha/beta hydrolase"/>
    <property type="match status" value="1"/>
</dbReference>
<dbReference type="RefSeq" id="WP_310175622.1">
    <property type="nucleotide sequence ID" value="NZ_BAABHE010000002.1"/>
</dbReference>
<comment type="caution">
    <text evidence="1">The sequence shown here is derived from an EMBL/GenBank/DDBJ whole genome shotgun (WGS) entry which is preliminary data.</text>
</comment>
<dbReference type="InterPro" id="IPR029058">
    <property type="entry name" value="AB_hydrolase_fold"/>
</dbReference>
<proteinExistence type="predicted"/>
<organism evidence="1 2">
    <name type="scientific">Enteractinococcus fodinae</name>
    <dbReference type="NCBI Taxonomy" id="684663"/>
    <lineage>
        <taxon>Bacteria</taxon>
        <taxon>Bacillati</taxon>
        <taxon>Actinomycetota</taxon>
        <taxon>Actinomycetes</taxon>
        <taxon>Micrococcales</taxon>
        <taxon>Micrococcaceae</taxon>
    </lineage>
</organism>
<protein>
    <submittedName>
        <fullName evidence="1">Pimeloyl-ACP methyl ester carboxylesterase</fullName>
    </submittedName>
</protein>
<sequence>MRNIQHSIIQVGGSEQQADAQFAIYGEMLGRDYHVTTIDADPPQADRPLPSGWTVSSEVETDFDERVQTVLGTIRREVEAERVVHLLGFGLGAGVSVAAAARSNGLVSSLTLVAGWLRSDRLMQETIDLGVALWSQDKHLSQRYSSLLEHSPQYRRHLGVSYDPTIPAVPVADPRVLRRLNAAYHLDVSDEATRVECPTLIVVPLRDLKVPPQHSYELYGAIQGASLMEVDAGHGILAERVSQVYNAHDQLIRGQISAHSRLVPNQA</sequence>
<dbReference type="SUPFAM" id="SSF53474">
    <property type="entry name" value="alpha/beta-Hydrolases"/>
    <property type="match status" value="1"/>
</dbReference>
<accession>A0ABU2B4A4</accession>
<gene>
    <name evidence="1" type="ORF">J2S62_002690</name>
</gene>
<evidence type="ECO:0000313" key="1">
    <source>
        <dbReference type="EMBL" id="MDR7348433.1"/>
    </source>
</evidence>